<dbReference type="InterPro" id="IPR050808">
    <property type="entry name" value="Phage_Integrase"/>
</dbReference>
<dbReference type="PANTHER" id="PTHR30629:SF2">
    <property type="entry name" value="PROPHAGE INTEGRASE INTS-RELATED"/>
    <property type="match status" value="1"/>
</dbReference>
<evidence type="ECO:0000256" key="4">
    <source>
        <dbReference type="ARBA" id="ARBA00023172"/>
    </source>
</evidence>
<evidence type="ECO:0000256" key="1">
    <source>
        <dbReference type="ARBA" id="ARBA00008857"/>
    </source>
</evidence>
<feature type="domain" description="Tyr recombinase" evidence="6">
    <location>
        <begin position="170"/>
        <end position="390"/>
    </location>
</feature>
<gene>
    <name evidence="7" type="ORF">H3H36_02665</name>
</gene>
<dbReference type="PROSITE" id="PS51898">
    <property type="entry name" value="TYR_RECOMBINASE"/>
    <property type="match status" value="1"/>
</dbReference>
<evidence type="ECO:0000256" key="5">
    <source>
        <dbReference type="SAM" id="MobiDB-lite"/>
    </source>
</evidence>
<sequence length="405" mass="47072">MADARSEAAAIHVLARQGIDIQVQAEEQRKAERKQREEQQAAEAARRQKEQQENLTFRQMYDAWLADGVRRKNDNAQIKRAFQADVLPKIGELPVRALTENELRTILRTIVERGANRAAVIVRNDLTQAFSWAEKRQPWRKLLIEGNPMELIEIEKIVSPDFDLDNQRDRVLAPTEIRELHHILQQMQDQYDKAPNKRTCKQPLEKTTQYAIWIMLSTLCRVGELTMARWEHIDFNTAKWFIPRQNVKRRVANLDVFLSDFSLEQFKLLHEITGHTPWCFPARDTLSHLAPKSIAKQIGDRQTRFKNSRDGSARKPMKNRRHDDSLVLGNGEFGAWTPHDLRRTGATLMQALGVSLEVIDRCQNHVLPGSKVRRHYLHHDYAIEKRDAWNLLGSRISDILTDEDH</sequence>
<dbReference type="CDD" id="cd00801">
    <property type="entry name" value="INT_P4_C"/>
    <property type="match status" value="1"/>
</dbReference>
<feature type="region of interest" description="Disordered" evidence="5">
    <location>
        <begin position="30"/>
        <end position="52"/>
    </location>
</feature>
<dbReference type="InterPro" id="IPR053876">
    <property type="entry name" value="Phage_int_M"/>
</dbReference>
<comment type="caution">
    <text evidence="7">The sequence shown here is derived from an EMBL/GenBank/DDBJ whole genome shotgun (WGS) entry which is preliminary data.</text>
</comment>
<dbReference type="SUPFAM" id="SSF56349">
    <property type="entry name" value="DNA breaking-rejoining enzymes"/>
    <property type="match status" value="1"/>
</dbReference>
<dbReference type="AlphaFoldDB" id="A0A7W2I5G0"/>
<evidence type="ECO:0000313" key="7">
    <source>
        <dbReference type="EMBL" id="MBA5604263.1"/>
    </source>
</evidence>
<evidence type="ECO:0000259" key="6">
    <source>
        <dbReference type="PROSITE" id="PS51898"/>
    </source>
</evidence>
<protein>
    <submittedName>
        <fullName evidence="7">Tyrosine-type recombinase/integrase</fullName>
    </submittedName>
</protein>
<keyword evidence="8" id="KW-1185">Reference proteome</keyword>
<dbReference type="InterPro" id="IPR010998">
    <property type="entry name" value="Integrase_recombinase_N"/>
</dbReference>
<dbReference type="Proteomes" id="UP000566711">
    <property type="component" value="Unassembled WGS sequence"/>
</dbReference>
<dbReference type="InterPro" id="IPR002104">
    <property type="entry name" value="Integrase_catalytic"/>
</dbReference>
<name>A0A7W2I5G0_9BURK</name>
<dbReference type="InterPro" id="IPR011010">
    <property type="entry name" value="DNA_brk_join_enz"/>
</dbReference>
<reference evidence="7 8" key="1">
    <citation type="submission" date="2020-07" db="EMBL/GenBank/DDBJ databases">
        <title>Novel species isolated from subtropical streams in China.</title>
        <authorList>
            <person name="Lu H."/>
        </authorList>
    </citation>
    <scope>NUCLEOTIDE SEQUENCE [LARGE SCALE GENOMIC DNA]</scope>
    <source>
        <strain evidence="7 8">FT3S</strain>
    </source>
</reference>
<comment type="similarity">
    <text evidence="1">Belongs to the 'phage' integrase family.</text>
</comment>
<accession>A0A7W2I5G0</accession>
<dbReference type="Pfam" id="PF22022">
    <property type="entry name" value="Phage_int_M"/>
    <property type="match status" value="1"/>
</dbReference>
<dbReference type="GO" id="GO:0006310">
    <property type="term" value="P:DNA recombination"/>
    <property type="evidence" value="ECO:0007669"/>
    <property type="project" value="UniProtKB-KW"/>
</dbReference>
<dbReference type="GO" id="GO:0003677">
    <property type="term" value="F:DNA binding"/>
    <property type="evidence" value="ECO:0007669"/>
    <property type="project" value="UniProtKB-KW"/>
</dbReference>
<evidence type="ECO:0000256" key="2">
    <source>
        <dbReference type="ARBA" id="ARBA00022908"/>
    </source>
</evidence>
<dbReference type="GO" id="GO:0015074">
    <property type="term" value="P:DNA integration"/>
    <property type="evidence" value="ECO:0007669"/>
    <property type="project" value="UniProtKB-KW"/>
</dbReference>
<keyword evidence="3" id="KW-0238">DNA-binding</keyword>
<dbReference type="Gene3D" id="1.10.150.130">
    <property type="match status" value="1"/>
</dbReference>
<dbReference type="Pfam" id="PF00589">
    <property type="entry name" value="Phage_integrase"/>
    <property type="match status" value="1"/>
</dbReference>
<organism evidence="7 8">
    <name type="scientific">Rugamonas fusca</name>
    <dbReference type="NCBI Taxonomy" id="2758568"/>
    <lineage>
        <taxon>Bacteria</taxon>
        <taxon>Pseudomonadati</taxon>
        <taxon>Pseudomonadota</taxon>
        <taxon>Betaproteobacteria</taxon>
        <taxon>Burkholderiales</taxon>
        <taxon>Oxalobacteraceae</taxon>
        <taxon>Telluria group</taxon>
        <taxon>Rugamonas</taxon>
    </lineage>
</organism>
<keyword evidence="4" id="KW-0233">DNA recombination</keyword>
<dbReference type="PANTHER" id="PTHR30629">
    <property type="entry name" value="PROPHAGE INTEGRASE"/>
    <property type="match status" value="1"/>
</dbReference>
<evidence type="ECO:0000256" key="3">
    <source>
        <dbReference type="ARBA" id="ARBA00023125"/>
    </source>
</evidence>
<dbReference type="InterPro" id="IPR013762">
    <property type="entry name" value="Integrase-like_cat_sf"/>
</dbReference>
<dbReference type="EMBL" id="JACEZS010000001">
    <property type="protein sequence ID" value="MBA5604263.1"/>
    <property type="molecule type" value="Genomic_DNA"/>
</dbReference>
<keyword evidence="2" id="KW-0229">DNA integration</keyword>
<feature type="compositionally biased region" description="Basic and acidic residues" evidence="5">
    <location>
        <begin position="302"/>
        <end position="313"/>
    </location>
</feature>
<evidence type="ECO:0000313" key="8">
    <source>
        <dbReference type="Proteomes" id="UP000566711"/>
    </source>
</evidence>
<dbReference type="Gene3D" id="1.10.443.10">
    <property type="entry name" value="Intergrase catalytic core"/>
    <property type="match status" value="1"/>
</dbReference>
<feature type="region of interest" description="Disordered" evidence="5">
    <location>
        <begin position="302"/>
        <end position="324"/>
    </location>
</feature>
<proteinExistence type="inferred from homology"/>